<dbReference type="EMBL" id="BAAAPB010000001">
    <property type="protein sequence ID" value="GAA1949775.1"/>
    <property type="molecule type" value="Genomic_DNA"/>
</dbReference>
<gene>
    <name evidence="2" type="ORF">GCM10009798_06240</name>
</gene>
<feature type="region of interest" description="Disordered" evidence="1">
    <location>
        <begin position="112"/>
        <end position="134"/>
    </location>
</feature>
<evidence type="ECO:0000256" key="1">
    <source>
        <dbReference type="SAM" id="MobiDB-lite"/>
    </source>
</evidence>
<feature type="compositionally biased region" description="Low complexity" evidence="1">
    <location>
        <begin position="112"/>
        <end position="124"/>
    </location>
</feature>
<reference evidence="3" key="1">
    <citation type="journal article" date="2019" name="Int. J. Syst. Evol. Microbiol.">
        <title>The Global Catalogue of Microorganisms (GCM) 10K type strain sequencing project: providing services to taxonomists for standard genome sequencing and annotation.</title>
        <authorList>
            <consortium name="The Broad Institute Genomics Platform"/>
            <consortium name="The Broad Institute Genome Sequencing Center for Infectious Disease"/>
            <person name="Wu L."/>
            <person name="Ma J."/>
        </authorList>
    </citation>
    <scope>NUCLEOTIDE SEQUENCE [LARGE SCALE GENOMIC DNA]</scope>
    <source>
        <strain evidence="3">JCM 15309</strain>
    </source>
</reference>
<proteinExistence type="predicted"/>
<accession>A0ABP5BNZ9</accession>
<name>A0ABP5BNZ9_9ACTN</name>
<evidence type="ECO:0000313" key="3">
    <source>
        <dbReference type="Proteomes" id="UP001500571"/>
    </source>
</evidence>
<organism evidence="2 3">
    <name type="scientific">Nocardioides panacihumi</name>
    <dbReference type="NCBI Taxonomy" id="400774"/>
    <lineage>
        <taxon>Bacteria</taxon>
        <taxon>Bacillati</taxon>
        <taxon>Actinomycetota</taxon>
        <taxon>Actinomycetes</taxon>
        <taxon>Propionibacteriales</taxon>
        <taxon>Nocardioidaceae</taxon>
        <taxon>Nocardioides</taxon>
    </lineage>
</organism>
<dbReference type="Pfam" id="PF03640">
    <property type="entry name" value="Lipoprotein_15"/>
    <property type="match status" value="1"/>
</dbReference>
<keyword evidence="3" id="KW-1185">Reference proteome</keyword>
<protein>
    <submittedName>
        <fullName evidence="2">Uncharacterized protein</fullName>
    </submittedName>
</protein>
<dbReference type="InterPro" id="IPR005297">
    <property type="entry name" value="Lipoprotein_repeat"/>
</dbReference>
<comment type="caution">
    <text evidence="2">The sequence shown here is derived from an EMBL/GenBank/DDBJ whole genome shotgun (WGS) entry which is preliminary data.</text>
</comment>
<sequence>MSIASVDGTSTLVSSDGHTLYDAKAESPDNILCVDSCTSFWKPLIASGQQASQAASTLHQSFAVVSRPDGKTQLAYAGHPLYTFTQEGAHQLRGNGFTDEFQGTHFEWVAATTGGPASAPPSTGMATRGGGYGY</sequence>
<dbReference type="PANTHER" id="PTHR39335:SF1">
    <property type="entry name" value="BLL4220 PROTEIN"/>
    <property type="match status" value="1"/>
</dbReference>
<evidence type="ECO:0000313" key="2">
    <source>
        <dbReference type="EMBL" id="GAA1949775.1"/>
    </source>
</evidence>
<dbReference type="PANTHER" id="PTHR39335">
    <property type="entry name" value="BLL4220 PROTEIN"/>
    <property type="match status" value="1"/>
</dbReference>
<dbReference type="Proteomes" id="UP001500571">
    <property type="component" value="Unassembled WGS sequence"/>
</dbReference>